<accession>A0A5B6VL70</accession>
<reference evidence="2" key="1">
    <citation type="journal article" date="2019" name="Plant Biotechnol. J.">
        <title>Genome sequencing of the Australian wild diploid species Gossypium australe highlights disease resistance and delayed gland morphogenesis.</title>
        <authorList>
            <person name="Cai Y."/>
            <person name="Cai X."/>
            <person name="Wang Q."/>
            <person name="Wang P."/>
            <person name="Zhang Y."/>
            <person name="Cai C."/>
            <person name="Xu Y."/>
            <person name="Wang K."/>
            <person name="Zhou Z."/>
            <person name="Wang C."/>
            <person name="Geng S."/>
            <person name="Li B."/>
            <person name="Dong Q."/>
            <person name="Hou Y."/>
            <person name="Wang H."/>
            <person name="Ai P."/>
            <person name="Liu Z."/>
            <person name="Yi F."/>
            <person name="Sun M."/>
            <person name="An G."/>
            <person name="Cheng J."/>
            <person name="Zhang Y."/>
            <person name="Shi Q."/>
            <person name="Xie Y."/>
            <person name="Shi X."/>
            <person name="Chang Y."/>
            <person name="Huang F."/>
            <person name="Chen Y."/>
            <person name="Hong S."/>
            <person name="Mi L."/>
            <person name="Sun Q."/>
            <person name="Zhang L."/>
            <person name="Zhou B."/>
            <person name="Peng R."/>
            <person name="Zhang X."/>
            <person name="Liu F."/>
        </authorList>
    </citation>
    <scope>NUCLEOTIDE SEQUENCE [LARGE SCALE GENOMIC DNA]</scope>
    <source>
        <strain evidence="2">cv. PA1801</strain>
    </source>
</reference>
<dbReference type="Gene3D" id="3.10.10.10">
    <property type="entry name" value="HIV Type 1 Reverse Transcriptase, subunit A, domain 1"/>
    <property type="match status" value="1"/>
</dbReference>
<dbReference type="EMBL" id="SMMG02000006">
    <property type="protein sequence ID" value="KAA3469902.1"/>
    <property type="molecule type" value="Genomic_DNA"/>
</dbReference>
<evidence type="ECO:0000313" key="1">
    <source>
        <dbReference type="EMBL" id="KAA3469902.1"/>
    </source>
</evidence>
<dbReference type="Proteomes" id="UP000325315">
    <property type="component" value="Unassembled WGS sequence"/>
</dbReference>
<organism evidence="1 2">
    <name type="scientific">Gossypium australe</name>
    <dbReference type="NCBI Taxonomy" id="47621"/>
    <lineage>
        <taxon>Eukaryota</taxon>
        <taxon>Viridiplantae</taxon>
        <taxon>Streptophyta</taxon>
        <taxon>Embryophyta</taxon>
        <taxon>Tracheophyta</taxon>
        <taxon>Spermatophyta</taxon>
        <taxon>Magnoliopsida</taxon>
        <taxon>eudicotyledons</taxon>
        <taxon>Gunneridae</taxon>
        <taxon>Pentapetalae</taxon>
        <taxon>rosids</taxon>
        <taxon>malvids</taxon>
        <taxon>Malvales</taxon>
        <taxon>Malvaceae</taxon>
        <taxon>Malvoideae</taxon>
        <taxon>Gossypium</taxon>
    </lineage>
</organism>
<sequence length="159" mass="18117">MSGVQTNLVSRIISTISARKLLIKGANAYLAYIMNSFKSRKDFSQFSVVIEFCNVFSGELPSVLPNREVEFFIELEARTTPISCSPYKMKPLELKKLKVQLQNLLDNGFIRPSVSPWGAPILLVKKKYGTLRLCIDYRQLNKVVVKNKYPLPRIGDLFD</sequence>
<keyword evidence="2" id="KW-1185">Reference proteome</keyword>
<dbReference type="InterPro" id="IPR043502">
    <property type="entry name" value="DNA/RNA_pol_sf"/>
</dbReference>
<dbReference type="OrthoDB" id="1735095at2759"/>
<evidence type="ECO:0000313" key="2">
    <source>
        <dbReference type="Proteomes" id="UP000325315"/>
    </source>
</evidence>
<name>A0A5B6VL70_9ROSI</name>
<protein>
    <submittedName>
        <fullName evidence="1">Retrotransposon-like protein</fullName>
    </submittedName>
</protein>
<dbReference type="PANTHER" id="PTHR15503:SF45">
    <property type="entry name" value="RNA-DIRECTED DNA POLYMERASE HOMOLOG"/>
    <property type="match status" value="1"/>
</dbReference>
<dbReference type="PANTHER" id="PTHR15503">
    <property type="entry name" value="LDOC1 RELATED"/>
    <property type="match status" value="1"/>
</dbReference>
<gene>
    <name evidence="1" type="ORF">EPI10_015651</name>
</gene>
<dbReference type="InterPro" id="IPR032567">
    <property type="entry name" value="RTL1-rel"/>
</dbReference>
<proteinExistence type="predicted"/>
<dbReference type="AlphaFoldDB" id="A0A5B6VL70"/>
<comment type="caution">
    <text evidence="1">The sequence shown here is derived from an EMBL/GenBank/DDBJ whole genome shotgun (WGS) entry which is preliminary data.</text>
</comment>
<dbReference type="SUPFAM" id="SSF56672">
    <property type="entry name" value="DNA/RNA polymerases"/>
    <property type="match status" value="1"/>
</dbReference>